<sequence>MLEKNIEKNNFNLKEISNHRLSSHIAKKEIECQRLLKVSWFFKIKHDDYIKSKKLKTYQLRDIVNGVNLMLIKDNKPVTKRTIQKDIKKLIQTNLVLSFPKSLGKDNGSFSLYKINTSIWKDRIAIIKDLIENEIKAYVKDKMIVSVFKLKRKLIILIF</sequence>
<dbReference type="Pfam" id="PF02414">
    <property type="entry name" value="Borrelia_orfA"/>
    <property type="match status" value="1"/>
</dbReference>
<keyword evidence="2" id="KW-1185">Reference proteome</keyword>
<evidence type="ECO:0000313" key="2">
    <source>
        <dbReference type="Proteomes" id="UP001301963"/>
    </source>
</evidence>
<keyword evidence="1" id="KW-0614">Plasmid</keyword>
<dbReference type="Proteomes" id="UP001301963">
    <property type="component" value="Plasmid lp17"/>
</dbReference>
<proteinExistence type="predicted"/>
<name>A0ABZ0CIR0_9SPIR</name>
<gene>
    <name evidence="1" type="ORF">QIA44_04535</name>
</gene>
<dbReference type="EMBL" id="CP132470">
    <property type="protein sequence ID" value="WNY69107.2"/>
    <property type="molecule type" value="Genomic_DNA"/>
</dbReference>
<organism evidence="1 2">
    <name type="scientific">Borreliella lusitaniae</name>
    <dbReference type="NCBI Taxonomy" id="100177"/>
    <lineage>
        <taxon>Bacteria</taxon>
        <taxon>Pseudomonadati</taxon>
        <taxon>Spirochaetota</taxon>
        <taxon>Spirochaetia</taxon>
        <taxon>Spirochaetales</taxon>
        <taxon>Borreliaceae</taxon>
        <taxon>Borreliella</taxon>
    </lineage>
</organism>
<dbReference type="RefSeq" id="WP_316384035.1">
    <property type="nucleotide sequence ID" value="NZ_CP132470.1"/>
</dbReference>
<geneLocation type="plasmid" evidence="1 2">
    <name>lp17</name>
</geneLocation>
<protein>
    <submittedName>
        <fullName evidence="1">Plasmid maintenance protein</fullName>
    </submittedName>
</protein>
<reference evidence="1" key="1">
    <citation type="submission" date="2023-07" db="EMBL/GenBank/DDBJ databases">
        <title>Genome sequencing of multiple Borrelia sensu lato isolates.</title>
        <authorList>
            <person name="Mongodin E.F."/>
            <person name="Rudenko N."/>
            <person name="Fraser C.M."/>
            <person name="Schutzer S."/>
            <person name="Luft B."/>
            <person name="Morgan R."/>
            <person name="Chastens S."/>
            <person name="Qiu W."/>
        </authorList>
    </citation>
    <scope>NUCLEOTIDE SEQUENCE [LARGE SCALE GENOMIC DNA]</scope>
    <source>
        <strain evidence="1">PotiB3</strain>
    </source>
</reference>
<evidence type="ECO:0000313" key="1">
    <source>
        <dbReference type="EMBL" id="WNY69107.2"/>
    </source>
</evidence>
<accession>A0ABZ0CIR0</accession>
<dbReference type="InterPro" id="IPR003459">
    <property type="entry name" value="Borrelia_plasmid_OrfA"/>
</dbReference>